<protein>
    <submittedName>
        <fullName evidence="1">Uncharacterized protein</fullName>
    </submittedName>
</protein>
<keyword evidence="2" id="KW-1185">Reference proteome</keyword>
<reference evidence="1" key="1">
    <citation type="submission" date="2023-03" db="EMBL/GenBank/DDBJ databases">
        <title>Massive genome expansion in bonnet fungi (Mycena s.s.) driven by repeated elements and novel gene families across ecological guilds.</title>
        <authorList>
            <consortium name="Lawrence Berkeley National Laboratory"/>
            <person name="Harder C.B."/>
            <person name="Miyauchi S."/>
            <person name="Viragh M."/>
            <person name="Kuo A."/>
            <person name="Thoen E."/>
            <person name="Andreopoulos B."/>
            <person name="Lu D."/>
            <person name="Skrede I."/>
            <person name="Drula E."/>
            <person name="Henrissat B."/>
            <person name="Morin E."/>
            <person name="Kohler A."/>
            <person name="Barry K."/>
            <person name="LaButti K."/>
            <person name="Morin E."/>
            <person name="Salamov A."/>
            <person name="Lipzen A."/>
            <person name="Mereny Z."/>
            <person name="Hegedus B."/>
            <person name="Baldrian P."/>
            <person name="Stursova M."/>
            <person name="Weitz H."/>
            <person name="Taylor A."/>
            <person name="Grigoriev I.V."/>
            <person name="Nagy L.G."/>
            <person name="Martin F."/>
            <person name="Kauserud H."/>
        </authorList>
    </citation>
    <scope>NUCLEOTIDE SEQUENCE</scope>
    <source>
        <strain evidence="1">9284</strain>
    </source>
</reference>
<dbReference type="Proteomes" id="UP001221142">
    <property type="component" value="Unassembled WGS sequence"/>
</dbReference>
<comment type="caution">
    <text evidence="1">The sequence shown here is derived from an EMBL/GenBank/DDBJ whole genome shotgun (WGS) entry which is preliminary data.</text>
</comment>
<evidence type="ECO:0000313" key="1">
    <source>
        <dbReference type="EMBL" id="KAJ7633291.1"/>
    </source>
</evidence>
<dbReference type="PROSITE" id="PS50007">
    <property type="entry name" value="PIPLC_X_DOMAIN"/>
    <property type="match status" value="1"/>
</dbReference>
<name>A0AAD7FNB5_9AGAR</name>
<evidence type="ECO:0000313" key="2">
    <source>
        <dbReference type="Proteomes" id="UP001221142"/>
    </source>
</evidence>
<proteinExistence type="predicted"/>
<dbReference type="AlphaFoldDB" id="A0AAD7FNB5"/>
<organism evidence="1 2">
    <name type="scientific">Roridomyces roridus</name>
    <dbReference type="NCBI Taxonomy" id="1738132"/>
    <lineage>
        <taxon>Eukaryota</taxon>
        <taxon>Fungi</taxon>
        <taxon>Dikarya</taxon>
        <taxon>Basidiomycota</taxon>
        <taxon>Agaricomycotina</taxon>
        <taxon>Agaricomycetes</taxon>
        <taxon>Agaricomycetidae</taxon>
        <taxon>Agaricales</taxon>
        <taxon>Marasmiineae</taxon>
        <taxon>Mycenaceae</taxon>
        <taxon>Roridomyces</taxon>
    </lineage>
</organism>
<sequence length="400" mass="44733">MSRTALAIPELIDQIVQQGQRDDCQVLSIVAKRFTIPSQRRLFRTIVVPTDGACERLHALLSSSPHLAAHARHFGVNLSNVKQPEPLVVLDMLQGLKHFTITAYHEDELSWPDIDAGVRSAIYRALQRPGVKSLHLDSIDEIPRALLRYGIHTFSHLTIIGVLTLDENDSEQPDWITARPLTDDDNGPLQKLQMAIVGEAGSFPIYTLLRQPEMRPALRHLPWICIVYDRAGWDFLDDAGLFGNLKEVVLTWVFMGSRDAEALGTQHPFDLPFLPNLRKISLLVVAPLTGMWVDAFDFIGEAVTLSEKTPALEDLRLIIDPSAVVEDEVELVLPPPKPIAFFADPRYAERLPCLRRISCFKTERSTLGLDDFTVYMGAVFPAPLNDGILYCGMHSPASFD</sequence>
<gene>
    <name evidence="1" type="ORF">FB45DRAFT_524533</name>
</gene>
<dbReference type="EMBL" id="JARKIF010000008">
    <property type="protein sequence ID" value="KAJ7633291.1"/>
    <property type="molecule type" value="Genomic_DNA"/>
</dbReference>
<accession>A0AAD7FNB5</accession>